<reference evidence="1 2" key="1">
    <citation type="submission" date="2024-02" db="EMBL/GenBank/DDBJ databases">
        <authorList>
            <person name="Chen Y."/>
            <person name="Shah S."/>
            <person name="Dougan E. K."/>
            <person name="Thang M."/>
            <person name="Chan C."/>
        </authorList>
    </citation>
    <scope>NUCLEOTIDE SEQUENCE [LARGE SCALE GENOMIC DNA]</scope>
</reference>
<evidence type="ECO:0000313" key="2">
    <source>
        <dbReference type="Proteomes" id="UP001642464"/>
    </source>
</evidence>
<organism evidence="1 2">
    <name type="scientific">Durusdinium trenchii</name>
    <dbReference type="NCBI Taxonomy" id="1381693"/>
    <lineage>
        <taxon>Eukaryota</taxon>
        <taxon>Sar</taxon>
        <taxon>Alveolata</taxon>
        <taxon>Dinophyceae</taxon>
        <taxon>Suessiales</taxon>
        <taxon>Symbiodiniaceae</taxon>
        <taxon>Durusdinium</taxon>
    </lineage>
</organism>
<comment type="caution">
    <text evidence="1">The sequence shown here is derived from an EMBL/GenBank/DDBJ whole genome shotgun (WGS) entry which is preliminary data.</text>
</comment>
<dbReference type="Proteomes" id="UP001642464">
    <property type="component" value="Unassembled WGS sequence"/>
</dbReference>
<keyword evidence="2" id="KW-1185">Reference proteome</keyword>
<evidence type="ECO:0000313" key="1">
    <source>
        <dbReference type="EMBL" id="CAK9005522.1"/>
    </source>
</evidence>
<gene>
    <name evidence="1" type="ORF">SCF082_LOCUS8634</name>
</gene>
<feature type="non-terminal residue" evidence="1">
    <location>
        <position position="331"/>
    </location>
</feature>
<accession>A0ABP0ITU8</accession>
<protein>
    <submittedName>
        <fullName evidence="1">Uncharacterized protein</fullName>
    </submittedName>
</protein>
<name>A0ABP0ITU8_9DINO</name>
<sequence length="331" mass="37397">MVVLKVKKSDGEVFRFPLERCTLEEVMQHLSVLGEGSPGSKMHPVLVASCQPLTDETFREALASNDGIIRLEIMSTVEHFWIPEHDAPSEQLDPCDSHMGDSGNASPVFDPKDECVHGTVVHNSSLVTADPPMPPQQPQPPQQPMPLIPLPEGLQQLQQRVCESLPQLHQNLHQNLHQLHQRAHEHIQQQLSLAGLQHEQMQRRLHEQLHQAHCHMMQQQQQWQQRLASMQQHHADIRAQGINGTHQRPEPQNQAAHWADTLNVQTEVSPMYVQPLEMREQRRHIARGMITGSLRLFDSDLLLDNCMVTGSLHLLGSSRVLLRGGMLTGSV</sequence>
<dbReference type="EMBL" id="CAXAMM010004969">
    <property type="protein sequence ID" value="CAK9005522.1"/>
    <property type="molecule type" value="Genomic_DNA"/>
</dbReference>
<proteinExistence type="predicted"/>